<dbReference type="GO" id="GO:0006465">
    <property type="term" value="P:signal peptide processing"/>
    <property type="evidence" value="ECO:0007669"/>
    <property type="project" value="TreeGrafter"/>
</dbReference>
<dbReference type="OrthoDB" id="29661at2759"/>
<keyword evidence="5" id="KW-0256">Endoplasmic reticulum</keyword>
<evidence type="ECO:0000256" key="4">
    <source>
        <dbReference type="ARBA" id="ARBA00022801"/>
    </source>
</evidence>
<comment type="subcellular location">
    <subcellularLocation>
        <location evidence="1">Endoplasmic reticulum membrane</location>
        <topology evidence="1">Multi-pass membrane protein</topology>
    </subcellularLocation>
</comment>
<evidence type="ECO:0000313" key="11">
    <source>
        <dbReference type="Proteomes" id="UP000029665"/>
    </source>
</evidence>
<evidence type="ECO:0000256" key="8">
    <source>
        <dbReference type="SAM" id="MobiDB-lite"/>
    </source>
</evidence>
<keyword evidence="6 9" id="KW-1133">Transmembrane helix</keyword>
<accession>A0A060SAG1</accession>
<dbReference type="PANTHER" id="PTHR12174">
    <property type="entry name" value="SIGNAL PEPTIDE PEPTIDASE"/>
    <property type="match status" value="1"/>
</dbReference>
<protein>
    <recommendedName>
        <fullName evidence="12">Peptidase A22B, signal peptide peptidase</fullName>
    </recommendedName>
</protein>
<dbReference type="GO" id="GO:0042500">
    <property type="term" value="F:aspartic endopeptidase activity, intramembrane cleaving"/>
    <property type="evidence" value="ECO:0007669"/>
    <property type="project" value="InterPro"/>
</dbReference>
<keyword evidence="4" id="KW-0378">Hydrolase</keyword>
<dbReference type="OMA" id="FLYDIWW"/>
<feature type="transmembrane region" description="Helical" evidence="9">
    <location>
        <begin position="180"/>
        <end position="200"/>
    </location>
</feature>
<feature type="transmembrane region" description="Helical" evidence="9">
    <location>
        <begin position="247"/>
        <end position="265"/>
    </location>
</feature>
<evidence type="ECO:0000256" key="3">
    <source>
        <dbReference type="ARBA" id="ARBA00022692"/>
    </source>
</evidence>
<evidence type="ECO:0000256" key="9">
    <source>
        <dbReference type="SAM" id="Phobius"/>
    </source>
</evidence>
<dbReference type="SMART" id="SM00730">
    <property type="entry name" value="PSN"/>
    <property type="match status" value="1"/>
</dbReference>
<dbReference type="GO" id="GO:0098554">
    <property type="term" value="C:cytoplasmic side of endoplasmic reticulum membrane"/>
    <property type="evidence" value="ECO:0007669"/>
    <property type="project" value="TreeGrafter"/>
</dbReference>
<organism evidence="10 11">
    <name type="scientific">Pycnoporus cinnabarinus</name>
    <name type="common">Cinnabar-red polypore</name>
    <name type="synonym">Trametes cinnabarina</name>
    <dbReference type="NCBI Taxonomy" id="5643"/>
    <lineage>
        <taxon>Eukaryota</taxon>
        <taxon>Fungi</taxon>
        <taxon>Dikarya</taxon>
        <taxon>Basidiomycota</taxon>
        <taxon>Agaricomycotina</taxon>
        <taxon>Agaricomycetes</taxon>
        <taxon>Polyporales</taxon>
        <taxon>Polyporaceae</taxon>
        <taxon>Trametes</taxon>
    </lineage>
</organism>
<evidence type="ECO:0008006" key="12">
    <source>
        <dbReference type="Google" id="ProtNLM"/>
    </source>
</evidence>
<dbReference type="PANTHER" id="PTHR12174:SF23">
    <property type="entry name" value="MINOR HISTOCOMPATIBILITY ANTIGEN H13"/>
    <property type="match status" value="1"/>
</dbReference>
<evidence type="ECO:0000256" key="5">
    <source>
        <dbReference type="ARBA" id="ARBA00022824"/>
    </source>
</evidence>
<dbReference type="InterPro" id="IPR007369">
    <property type="entry name" value="Peptidase_A22B_SPP"/>
</dbReference>
<evidence type="ECO:0000313" key="10">
    <source>
        <dbReference type="EMBL" id="CDO69363.1"/>
    </source>
</evidence>
<dbReference type="Pfam" id="PF04258">
    <property type="entry name" value="Peptidase_A22B"/>
    <property type="match status" value="1"/>
</dbReference>
<dbReference type="InterPro" id="IPR006639">
    <property type="entry name" value="Preselin/SPP"/>
</dbReference>
<feature type="region of interest" description="Disordered" evidence="8">
    <location>
        <begin position="275"/>
        <end position="339"/>
    </location>
</feature>
<evidence type="ECO:0000256" key="2">
    <source>
        <dbReference type="ARBA" id="ARBA00006859"/>
    </source>
</evidence>
<dbReference type="GO" id="GO:0033619">
    <property type="term" value="P:membrane protein proteolysis"/>
    <property type="evidence" value="ECO:0007669"/>
    <property type="project" value="TreeGrafter"/>
</dbReference>
<evidence type="ECO:0000256" key="6">
    <source>
        <dbReference type="ARBA" id="ARBA00022989"/>
    </source>
</evidence>
<gene>
    <name evidence="10" type="ORF">BN946_scf184961.g5</name>
</gene>
<dbReference type="GO" id="GO:0098553">
    <property type="term" value="C:lumenal side of endoplasmic reticulum membrane"/>
    <property type="evidence" value="ECO:0007669"/>
    <property type="project" value="TreeGrafter"/>
</dbReference>
<feature type="compositionally biased region" description="Polar residues" evidence="8">
    <location>
        <begin position="311"/>
        <end position="331"/>
    </location>
</feature>
<feature type="transmembrane region" description="Helical" evidence="9">
    <location>
        <begin position="29"/>
        <end position="51"/>
    </location>
</feature>
<feature type="transmembrane region" description="Helical" evidence="9">
    <location>
        <begin position="220"/>
        <end position="241"/>
    </location>
</feature>
<sequence>MQIGSAVLFGLYLIVKYFGKDWITWMLRWYFTIAGVGSVGKSLIALSRWTIGSSRWHRFDKVQFLLLKGRRELLSLSLRTPSLFLIPVGAIPSILYTFGDSATRRSAILTDLLALSFSHNALSLLKLDSFKTGCVLLSGLFLYDIWWVFGTEVMVKVATSLDVPIKLLWPKSLTFSTERGFTMLGLGDVVIPGMFIAIALRYDYHRAMQQKSARVSKVYFFATLTAYVLGLSTTMTVMHVWRKAQPALLYLSPACITSFLAIALARGEFKEAWSWADEPDDKPDSKSTVKLHTNGDMQIDGTSLRKGEETAGSTATRSQMQSDAAPSQETARQSRRKRD</sequence>
<comment type="caution">
    <text evidence="10">The sequence shown here is derived from an EMBL/GenBank/DDBJ whole genome shotgun (WGS) entry which is preliminary data.</text>
</comment>
<dbReference type="STRING" id="5643.A0A060SAG1"/>
<name>A0A060SAG1_PYCCI</name>
<keyword evidence="7 9" id="KW-0472">Membrane</keyword>
<dbReference type="AlphaFoldDB" id="A0A060SAG1"/>
<dbReference type="Proteomes" id="UP000029665">
    <property type="component" value="Unassembled WGS sequence"/>
</dbReference>
<comment type="similarity">
    <text evidence="2">Belongs to the peptidase A22B family.</text>
</comment>
<dbReference type="HOGENOM" id="CLU_023799_0_0_1"/>
<evidence type="ECO:0000256" key="7">
    <source>
        <dbReference type="ARBA" id="ARBA00023136"/>
    </source>
</evidence>
<keyword evidence="11" id="KW-1185">Reference proteome</keyword>
<keyword evidence="3 9" id="KW-0812">Transmembrane</keyword>
<proteinExistence type="inferred from homology"/>
<dbReference type="EMBL" id="CCBP010000037">
    <property type="protein sequence ID" value="CDO69363.1"/>
    <property type="molecule type" value="Genomic_DNA"/>
</dbReference>
<feature type="transmembrane region" description="Helical" evidence="9">
    <location>
        <begin position="132"/>
        <end position="149"/>
    </location>
</feature>
<reference evidence="10" key="1">
    <citation type="submission" date="2014-01" db="EMBL/GenBank/DDBJ databases">
        <title>The genome of the white-rot fungus Pycnoporus cinnabarinus: a basidiomycete model with a versatile arsenal for lignocellulosic biomass breakdown.</title>
        <authorList>
            <person name="Levasseur A."/>
            <person name="Lomascolo A."/>
            <person name="Ruiz-Duenas F.J."/>
            <person name="Uzan E."/>
            <person name="Piumi F."/>
            <person name="Kues U."/>
            <person name="Ram A.F.J."/>
            <person name="Murat C."/>
            <person name="Haon M."/>
            <person name="Benoit I."/>
            <person name="Arfi Y."/>
            <person name="Chevret D."/>
            <person name="Drula E."/>
            <person name="Kwon M.J."/>
            <person name="Gouret P."/>
            <person name="Lesage-Meessen L."/>
            <person name="Lombard V."/>
            <person name="Mariette J."/>
            <person name="Noirot C."/>
            <person name="Park J."/>
            <person name="Patyshakuliyeva A."/>
            <person name="Wieneger R.A.B."/>
            <person name="Wosten H.A.B."/>
            <person name="Martin F."/>
            <person name="Coutinho P.M."/>
            <person name="de Vries R."/>
            <person name="Martinez A.T."/>
            <person name="Klopp C."/>
            <person name="Pontarotti P."/>
            <person name="Henrissat B."/>
            <person name="Record E."/>
        </authorList>
    </citation>
    <scope>NUCLEOTIDE SEQUENCE [LARGE SCALE GENOMIC DNA]</scope>
    <source>
        <strain evidence="10">BRFM137</strain>
    </source>
</reference>
<evidence type="ECO:0000256" key="1">
    <source>
        <dbReference type="ARBA" id="ARBA00004477"/>
    </source>
</evidence>